<organism evidence="2 3">
    <name type="scientific">Psychrilyobacter piezotolerans</name>
    <dbReference type="NCBI Taxonomy" id="2293438"/>
    <lineage>
        <taxon>Bacteria</taxon>
        <taxon>Fusobacteriati</taxon>
        <taxon>Fusobacteriota</taxon>
        <taxon>Fusobacteriia</taxon>
        <taxon>Fusobacteriales</taxon>
        <taxon>Fusobacteriaceae</taxon>
        <taxon>Psychrilyobacter</taxon>
    </lineage>
</organism>
<dbReference type="PANTHER" id="PTHR43501:SF1">
    <property type="entry name" value="CYTOSOL NON-SPECIFIC DIPEPTIDASE"/>
    <property type="match status" value="1"/>
</dbReference>
<dbReference type="InterPro" id="IPR011650">
    <property type="entry name" value="Peptidase_M20_dimer"/>
</dbReference>
<dbReference type="InterPro" id="IPR001160">
    <property type="entry name" value="Peptidase_M20C"/>
</dbReference>
<evidence type="ECO:0000313" key="3">
    <source>
        <dbReference type="Proteomes" id="UP000263486"/>
    </source>
</evidence>
<proteinExistence type="predicted"/>
<sequence>MNVLSGLKPEKVFNFFEEISAIPRGSKKEEQISAYLADFGRSRGLETIQDEALNVIIKKDATPGYEDVPAIIIQGHMDMVWEKNLDTEFDFENEGLKLLIDGDYIKAKGTTLGADNGIAVAFALAVLDSKDIPHPKLEVLMTSDEETGMSGAMALDGNLLEGKYLFNIDTEEEGEIYVSCSGGNRTTLTIPVTYTEPALDSFYNISVRGLFGGHSGMEIQLQRGNSNKIMGRILKAISDKLTINLVKINGGSKTNAIPREGDAMISAAKKDTAALNEILADVTGDIVEELRVSDAGVEITMTEGTKPSKVMDLDTTKRVINTLFLYPNGVQRMSLDIEGLVETSLNLGVLTTEDAGVVLQSAIRSSVDAAKALLTKEVETLAMISGAEFEQGATYPAWKFNPNSKLQDMALEVHEKSTGKKAGIKAIHAGLECGLLSEKLPHCDMISFGPNMFDVHTPEEKLSVSSVENVWNYFLDLLKSSKDYL</sequence>
<dbReference type="RefSeq" id="WP_114641426.1">
    <property type="nucleotide sequence ID" value="NZ_JAACIO010000004.1"/>
</dbReference>
<dbReference type="EC" id="3.4.13.20" evidence="2"/>
<evidence type="ECO:0000259" key="1">
    <source>
        <dbReference type="Pfam" id="PF07687"/>
    </source>
</evidence>
<dbReference type="Pfam" id="PF01546">
    <property type="entry name" value="Peptidase_M20"/>
    <property type="match status" value="1"/>
</dbReference>
<dbReference type="Pfam" id="PF07687">
    <property type="entry name" value="M20_dimer"/>
    <property type="match status" value="1"/>
</dbReference>
<dbReference type="PANTHER" id="PTHR43501">
    <property type="entry name" value="CYTOSOL NON-SPECIFIC DIPEPTIDASE"/>
    <property type="match status" value="1"/>
</dbReference>
<dbReference type="EMBL" id="QUAJ01000004">
    <property type="protein sequence ID" value="REI42385.1"/>
    <property type="molecule type" value="Genomic_DNA"/>
</dbReference>
<dbReference type="PIRSF" id="PIRSF016599">
    <property type="entry name" value="Xaa-His_dipept"/>
    <property type="match status" value="1"/>
</dbReference>
<keyword evidence="3" id="KW-1185">Reference proteome</keyword>
<dbReference type="SUPFAM" id="SSF53187">
    <property type="entry name" value="Zn-dependent exopeptidases"/>
    <property type="match status" value="1"/>
</dbReference>
<dbReference type="Proteomes" id="UP000263486">
    <property type="component" value="Unassembled WGS sequence"/>
</dbReference>
<dbReference type="PRINTS" id="PR00934">
    <property type="entry name" value="XHISDIPTASE"/>
</dbReference>
<comment type="caution">
    <text evidence="2">The sequence shown here is derived from an EMBL/GenBank/DDBJ whole genome shotgun (WGS) entry which is preliminary data.</text>
</comment>
<evidence type="ECO:0000313" key="2">
    <source>
        <dbReference type="EMBL" id="REI42385.1"/>
    </source>
</evidence>
<dbReference type="InterPro" id="IPR002933">
    <property type="entry name" value="Peptidase_M20"/>
</dbReference>
<keyword evidence="2" id="KW-0378">Hydrolase</keyword>
<keyword evidence="2" id="KW-0645">Protease</keyword>
<name>A0ABX9KKD9_9FUSO</name>
<gene>
    <name evidence="2" type="primary">pepD</name>
    <name evidence="2" type="ORF">DYH56_03265</name>
</gene>
<accession>A0ABX9KKD9</accession>
<dbReference type="NCBIfam" id="TIGR01893">
    <property type="entry name" value="aa-his-dipept"/>
    <property type="match status" value="1"/>
</dbReference>
<reference evidence="2 3" key="1">
    <citation type="submission" date="2018-08" db="EMBL/GenBank/DDBJ databases">
        <title>Draft genome sequence of Psychrilyobacter sp. strain SD5 isolated from Black Sea water.</title>
        <authorList>
            <person name="Yadav S."/>
            <person name="Villanueva L."/>
            <person name="Damste J.S.S."/>
        </authorList>
    </citation>
    <scope>NUCLEOTIDE SEQUENCE [LARGE SCALE GENOMIC DNA]</scope>
    <source>
        <strain evidence="2 3">SD5</strain>
    </source>
</reference>
<protein>
    <submittedName>
        <fullName evidence="2">Beta-Ala-His dipeptidase</fullName>
        <ecNumber evidence="2">3.4.13.20</ecNumber>
    </submittedName>
</protein>
<keyword evidence="2" id="KW-0224">Dipeptidase</keyword>
<dbReference type="GO" id="GO:0016805">
    <property type="term" value="F:dipeptidase activity"/>
    <property type="evidence" value="ECO:0007669"/>
    <property type="project" value="UniProtKB-KW"/>
</dbReference>
<feature type="domain" description="Peptidase M20 dimerisation" evidence="1">
    <location>
        <begin position="206"/>
        <end position="286"/>
    </location>
</feature>
<dbReference type="Gene3D" id="3.40.630.10">
    <property type="entry name" value="Zn peptidases"/>
    <property type="match status" value="2"/>
</dbReference>
<dbReference type="CDD" id="cd03890">
    <property type="entry name" value="M20_pepD"/>
    <property type="match status" value="1"/>
</dbReference>